<accession>A0A0A9HBG9</accession>
<protein>
    <submittedName>
        <fullName evidence="1">Uncharacterized protein</fullName>
    </submittedName>
</protein>
<dbReference type="EMBL" id="GBRH01167628">
    <property type="protein sequence ID" value="JAE30268.1"/>
    <property type="molecule type" value="Transcribed_RNA"/>
</dbReference>
<organism evidence="1">
    <name type="scientific">Arundo donax</name>
    <name type="common">Giant reed</name>
    <name type="synonym">Donax arundinaceus</name>
    <dbReference type="NCBI Taxonomy" id="35708"/>
    <lineage>
        <taxon>Eukaryota</taxon>
        <taxon>Viridiplantae</taxon>
        <taxon>Streptophyta</taxon>
        <taxon>Embryophyta</taxon>
        <taxon>Tracheophyta</taxon>
        <taxon>Spermatophyta</taxon>
        <taxon>Magnoliopsida</taxon>
        <taxon>Liliopsida</taxon>
        <taxon>Poales</taxon>
        <taxon>Poaceae</taxon>
        <taxon>PACMAD clade</taxon>
        <taxon>Arundinoideae</taxon>
        <taxon>Arundineae</taxon>
        <taxon>Arundo</taxon>
    </lineage>
</organism>
<name>A0A0A9HBG9_ARUDO</name>
<sequence length="52" mass="6197">MSKIKIYVIHKRKMFWFSILFDLILKADLTINHMSHMELAAKVTMIAPIEYD</sequence>
<proteinExistence type="predicted"/>
<evidence type="ECO:0000313" key="1">
    <source>
        <dbReference type="EMBL" id="JAE30268.1"/>
    </source>
</evidence>
<reference evidence="1" key="2">
    <citation type="journal article" date="2015" name="Data Brief">
        <title>Shoot transcriptome of the giant reed, Arundo donax.</title>
        <authorList>
            <person name="Barrero R.A."/>
            <person name="Guerrero F.D."/>
            <person name="Moolhuijzen P."/>
            <person name="Goolsby J.A."/>
            <person name="Tidwell J."/>
            <person name="Bellgard S.E."/>
            <person name="Bellgard M.I."/>
        </authorList>
    </citation>
    <scope>NUCLEOTIDE SEQUENCE</scope>
    <source>
        <tissue evidence="1">Shoot tissue taken approximately 20 cm above the soil surface</tissue>
    </source>
</reference>
<dbReference type="AlphaFoldDB" id="A0A0A9HBG9"/>
<reference evidence="1" key="1">
    <citation type="submission" date="2014-09" db="EMBL/GenBank/DDBJ databases">
        <authorList>
            <person name="Magalhaes I.L.F."/>
            <person name="Oliveira U."/>
            <person name="Santos F.R."/>
            <person name="Vidigal T.H.D.A."/>
            <person name="Brescovit A.D."/>
            <person name="Santos A.J."/>
        </authorList>
    </citation>
    <scope>NUCLEOTIDE SEQUENCE</scope>
    <source>
        <tissue evidence="1">Shoot tissue taken approximately 20 cm above the soil surface</tissue>
    </source>
</reference>